<dbReference type="EMBL" id="JAMXLT020000027">
    <property type="protein sequence ID" value="MDW8550198.1"/>
    <property type="molecule type" value="Genomic_DNA"/>
</dbReference>
<dbReference type="Proteomes" id="UP001204439">
    <property type="component" value="Unassembled WGS sequence"/>
</dbReference>
<dbReference type="PROSITE" id="PS51257">
    <property type="entry name" value="PROKAR_LIPOPROTEIN"/>
    <property type="match status" value="1"/>
</dbReference>
<evidence type="ECO:0008006" key="3">
    <source>
        <dbReference type="Google" id="ProtNLM"/>
    </source>
</evidence>
<keyword evidence="2" id="KW-1185">Reference proteome</keyword>
<gene>
    <name evidence="1" type="ORF">NG800_014820</name>
</gene>
<proteinExistence type="predicted"/>
<evidence type="ECO:0000313" key="2">
    <source>
        <dbReference type="Proteomes" id="UP001204439"/>
    </source>
</evidence>
<accession>A0ABU4JKH2</accession>
<protein>
    <recommendedName>
        <fullName evidence="3">Lipoprotein</fullName>
    </recommendedName>
</protein>
<sequence length="213" mass="25004">MKNYVLLVLLLLVSCKKNSPKPEATIKDETIGLKYEVLNQLISDELKDDSLMGINKDFTNNYVYNISAKNIYLENKNKNSDEPPPPPNFGISLEYDSIFLQKDSAYYLQQDKALSNFTFNKNRIKKKLQYTNDEELYKIHQIKTGDFWNEFHKRYNDKCIRTFSVPFFNENKTFCIVQYSMSCGPLYGGGNTAIYKKTNRKWTRIKSFDNWVS</sequence>
<organism evidence="1 2">
    <name type="scientific">Epilithonimonas ginsengisoli</name>
    <dbReference type="NCBI Taxonomy" id="1245592"/>
    <lineage>
        <taxon>Bacteria</taxon>
        <taxon>Pseudomonadati</taxon>
        <taxon>Bacteroidota</taxon>
        <taxon>Flavobacteriia</taxon>
        <taxon>Flavobacteriales</taxon>
        <taxon>Weeksellaceae</taxon>
        <taxon>Chryseobacterium group</taxon>
        <taxon>Epilithonimonas</taxon>
    </lineage>
</organism>
<evidence type="ECO:0000313" key="1">
    <source>
        <dbReference type="EMBL" id="MDW8550198.1"/>
    </source>
</evidence>
<dbReference type="RefSeq" id="WP_063970486.1">
    <property type="nucleotide sequence ID" value="NZ_JAMXLT020000027.1"/>
</dbReference>
<reference evidence="1 2" key="1">
    <citation type="submission" date="2023-11" db="EMBL/GenBank/DDBJ databases">
        <title>First isolation, identification, and characterization of non-pathogenic Epilithonimonas ginsengisoli isolated from diseased farmed rainbow trout (Oncorhynchus mykiss) in Chile.</title>
        <authorList>
            <person name="Miranda C.D."/>
            <person name="Irgang R."/>
            <person name="Concha C."/>
            <person name="Rojas R."/>
            <person name="Avendano R."/>
        </authorList>
    </citation>
    <scope>NUCLEOTIDE SEQUENCE [LARGE SCALE GENOMIC DNA]</scope>
    <source>
        <strain evidence="1 2">FP99</strain>
    </source>
</reference>
<name>A0ABU4JKH2_9FLAO</name>
<comment type="caution">
    <text evidence="1">The sequence shown here is derived from an EMBL/GenBank/DDBJ whole genome shotgun (WGS) entry which is preliminary data.</text>
</comment>